<evidence type="ECO:0000256" key="6">
    <source>
        <dbReference type="ARBA" id="ARBA00023053"/>
    </source>
</evidence>
<evidence type="ECO:0000256" key="9">
    <source>
        <dbReference type="ARBA" id="ARBA00023201"/>
    </source>
</evidence>
<comment type="subcellular location">
    <subcellularLocation>
        <location evidence="1">Cell membrane</location>
        <topology evidence="1">Multi-pass membrane protein</topology>
    </subcellularLocation>
</comment>
<dbReference type="InterPro" id="IPR004709">
    <property type="entry name" value="NaH_exchanger"/>
</dbReference>
<keyword evidence="3" id="KW-1003">Cell membrane</keyword>
<keyword evidence="5 10" id="KW-1133">Transmembrane helix</keyword>
<evidence type="ECO:0000256" key="2">
    <source>
        <dbReference type="ARBA" id="ARBA00022448"/>
    </source>
</evidence>
<dbReference type="EMBL" id="CAJNNV010032381">
    <property type="protein sequence ID" value="CAE8639810.1"/>
    <property type="molecule type" value="Genomic_DNA"/>
</dbReference>
<feature type="transmembrane region" description="Helical" evidence="10">
    <location>
        <begin position="65"/>
        <end position="86"/>
    </location>
</feature>
<evidence type="ECO:0000313" key="12">
    <source>
        <dbReference type="EMBL" id="CAE8639810.1"/>
    </source>
</evidence>
<dbReference type="GO" id="GO:0015386">
    <property type="term" value="F:potassium:proton antiporter activity"/>
    <property type="evidence" value="ECO:0007669"/>
    <property type="project" value="TreeGrafter"/>
</dbReference>
<feature type="transmembrane region" description="Helical" evidence="10">
    <location>
        <begin position="36"/>
        <end position="59"/>
    </location>
</feature>
<feature type="transmembrane region" description="Helical" evidence="10">
    <location>
        <begin position="432"/>
        <end position="454"/>
    </location>
</feature>
<dbReference type="Proteomes" id="UP000654075">
    <property type="component" value="Unassembled WGS sequence"/>
</dbReference>
<dbReference type="PRINTS" id="PR01084">
    <property type="entry name" value="NAHEXCHNGR"/>
</dbReference>
<dbReference type="InterPro" id="IPR006153">
    <property type="entry name" value="Cation/H_exchanger_TM"/>
</dbReference>
<evidence type="ECO:0000256" key="3">
    <source>
        <dbReference type="ARBA" id="ARBA00022475"/>
    </source>
</evidence>
<dbReference type="AlphaFoldDB" id="A0A813HNY7"/>
<evidence type="ECO:0000256" key="10">
    <source>
        <dbReference type="SAM" id="Phobius"/>
    </source>
</evidence>
<keyword evidence="2" id="KW-0813">Transport</keyword>
<sequence length="601" mass="65343">MAMASAGHNSTWHHIEPLSLICDATSETLDAWTRQYILAFTGMALLALVAGHVVHIAHLNFLPEALVSVAFGALLGTILYFSTWGGESRGIDSDLEEVVFGFVLKYFCLPVIIFESGWSLRLRDFVSQFGYILLVAVLGTTVSILVVAQLIMATSDYHIIQDQKTAYAIACLISSTDPVATLSTFGSLNVDPLLFIMVFGESQINDAVAITIFQSLNSMKSRDSIWQMVLEVPVLLFGSAGLGLCLAVVFIIIFRISRIGHSASQAILFIVVSCYFTYALAEEVGMSGIITVLFNSILMGVYAPAHLSVESTTLASFLLKQLSSLADMTIFMLCGVSVVFVTWEGLVLGSWLCLLCLVGRAAAIFPCCMISNVIKHFVGKRLPAERKNNISWKHQFMMWHSGLRGGISLLLAKELGTWVDPANGRDVKGQIVDATFLLVCAYLLVFGGTTGMFLRLVGLPLGDQVPEGVSLYDAADKPGFAWRGLDFFRARLLKPLLIGNRVDFDSGVIHHVLSGVIHDARQAESAPDFGDLSHLARRHTSVMVIQDRASTLALFGTNDPAHVDQFEDAFRANGPAIDRCNSGLSSLSESEESDLPLESDA</sequence>
<feature type="transmembrane region" description="Helical" evidence="10">
    <location>
        <begin position="287"/>
        <end position="305"/>
    </location>
</feature>
<feature type="transmembrane region" description="Helical" evidence="10">
    <location>
        <begin position="266"/>
        <end position="281"/>
    </location>
</feature>
<keyword evidence="4 10" id="KW-0812">Transmembrane</keyword>
<keyword evidence="13" id="KW-1185">Reference proteome</keyword>
<protein>
    <recommendedName>
        <fullName evidence="11">Cation/H+ exchanger transmembrane domain-containing protein</fullName>
    </recommendedName>
</protein>
<keyword evidence="9" id="KW-0739">Sodium transport</keyword>
<gene>
    <name evidence="12" type="ORF">PGLA1383_LOCUS54799</name>
</gene>
<feature type="transmembrane region" description="Helical" evidence="10">
    <location>
        <begin position="98"/>
        <end position="118"/>
    </location>
</feature>
<evidence type="ECO:0000259" key="11">
    <source>
        <dbReference type="Pfam" id="PF00999"/>
    </source>
</evidence>
<reference evidence="12" key="1">
    <citation type="submission" date="2021-02" db="EMBL/GenBank/DDBJ databases">
        <authorList>
            <person name="Dougan E. K."/>
            <person name="Rhodes N."/>
            <person name="Thang M."/>
            <person name="Chan C."/>
        </authorList>
    </citation>
    <scope>NUCLEOTIDE SEQUENCE</scope>
</reference>
<dbReference type="GO" id="GO:0098719">
    <property type="term" value="P:sodium ion import across plasma membrane"/>
    <property type="evidence" value="ECO:0007669"/>
    <property type="project" value="TreeGrafter"/>
</dbReference>
<dbReference type="GO" id="GO:0051453">
    <property type="term" value="P:regulation of intracellular pH"/>
    <property type="evidence" value="ECO:0007669"/>
    <property type="project" value="TreeGrafter"/>
</dbReference>
<dbReference type="GO" id="GO:0015385">
    <property type="term" value="F:sodium:proton antiporter activity"/>
    <property type="evidence" value="ECO:0007669"/>
    <property type="project" value="InterPro"/>
</dbReference>
<evidence type="ECO:0000256" key="4">
    <source>
        <dbReference type="ARBA" id="ARBA00022692"/>
    </source>
</evidence>
<evidence type="ECO:0000256" key="1">
    <source>
        <dbReference type="ARBA" id="ARBA00004651"/>
    </source>
</evidence>
<evidence type="ECO:0000256" key="8">
    <source>
        <dbReference type="ARBA" id="ARBA00023136"/>
    </source>
</evidence>
<feature type="transmembrane region" description="Helical" evidence="10">
    <location>
        <begin position="325"/>
        <end position="343"/>
    </location>
</feature>
<keyword evidence="7" id="KW-0406">Ion transport</keyword>
<evidence type="ECO:0000256" key="5">
    <source>
        <dbReference type="ARBA" id="ARBA00022989"/>
    </source>
</evidence>
<evidence type="ECO:0000313" key="13">
    <source>
        <dbReference type="Proteomes" id="UP000654075"/>
    </source>
</evidence>
<accession>A0A813HNY7</accession>
<dbReference type="PANTHER" id="PTHR10110">
    <property type="entry name" value="SODIUM/HYDROGEN EXCHANGER"/>
    <property type="match status" value="1"/>
</dbReference>
<feature type="transmembrane region" description="Helical" evidence="10">
    <location>
        <begin position="234"/>
        <end position="254"/>
    </location>
</feature>
<keyword evidence="6" id="KW-0915">Sodium</keyword>
<organism evidence="12 13">
    <name type="scientific">Polarella glacialis</name>
    <name type="common">Dinoflagellate</name>
    <dbReference type="NCBI Taxonomy" id="89957"/>
    <lineage>
        <taxon>Eukaryota</taxon>
        <taxon>Sar</taxon>
        <taxon>Alveolata</taxon>
        <taxon>Dinophyceae</taxon>
        <taxon>Suessiales</taxon>
        <taxon>Suessiaceae</taxon>
        <taxon>Polarella</taxon>
    </lineage>
</organism>
<feature type="transmembrane region" description="Helical" evidence="10">
    <location>
        <begin position="349"/>
        <end position="374"/>
    </location>
</feature>
<dbReference type="InterPro" id="IPR018422">
    <property type="entry name" value="Cation/H_exchanger_CPA1"/>
</dbReference>
<dbReference type="OrthoDB" id="433258at2759"/>
<feature type="domain" description="Cation/H+ exchanger transmembrane" evidence="11">
    <location>
        <begin position="45"/>
        <end position="454"/>
    </location>
</feature>
<dbReference type="PANTHER" id="PTHR10110:SF86">
    <property type="entry name" value="SODIUM_HYDROGEN EXCHANGER 7"/>
    <property type="match status" value="1"/>
</dbReference>
<feature type="transmembrane region" description="Helical" evidence="10">
    <location>
        <begin position="130"/>
        <end position="153"/>
    </location>
</feature>
<dbReference type="GO" id="GO:0005886">
    <property type="term" value="C:plasma membrane"/>
    <property type="evidence" value="ECO:0007669"/>
    <property type="project" value="UniProtKB-SubCell"/>
</dbReference>
<proteinExistence type="predicted"/>
<name>A0A813HNY7_POLGL</name>
<evidence type="ECO:0000256" key="7">
    <source>
        <dbReference type="ARBA" id="ARBA00023065"/>
    </source>
</evidence>
<dbReference type="Gene3D" id="6.10.140.1330">
    <property type="match status" value="1"/>
</dbReference>
<dbReference type="Pfam" id="PF00999">
    <property type="entry name" value="Na_H_Exchanger"/>
    <property type="match status" value="1"/>
</dbReference>
<keyword evidence="8 10" id="KW-0472">Membrane</keyword>
<comment type="caution">
    <text evidence="12">The sequence shown here is derived from an EMBL/GenBank/DDBJ whole genome shotgun (WGS) entry which is preliminary data.</text>
</comment>